<dbReference type="InterPro" id="IPR009057">
    <property type="entry name" value="Homeodomain-like_sf"/>
</dbReference>
<reference evidence="1 2" key="1">
    <citation type="submission" date="2016-12" db="EMBL/GenBank/DDBJ databases">
        <title>Real-Time Genomic Investigation Underlying the Public Health Response to a Shiga Toxin-Producing Escherichia Coli O26:H11 Outbreak in a Nursery.</title>
        <authorList>
            <person name="Ferdous M."/>
            <person name="Moran-Gilad J."/>
            <person name="Rossen J.W."/>
            <person name="Gdalevich M."/>
        </authorList>
    </citation>
    <scope>NUCLEOTIDE SEQUENCE [LARGE SCALE GENOMIC DNA]</scope>
    <source>
        <strain evidence="1 2">STEC 514-2</strain>
    </source>
</reference>
<organism evidence="1 2">
    <name type="scientific">Escherichia coli</name>
    <dbReference type="NCBI Taxonomy" id="562"/>
    <lineage>
        <taxon>Bacteria</taxon>
        <taxon>Pseudomonadati</taxon>
        <taxon>Pseudomonadota</taxon>
        <taxon>Gammaproteobacteria</taxon>
        <taxon>Enterobacterales</taxon>
        <taxon>Enterobacteriaceae</taxon>
        <taxon>Escherichia</taxon>
    </lineage>
</organism>
<gene>
    <name evidence="1" type="ORF">BTQ06_04615</name>
</gene>
<evidence type="ECO:0000313" key="2">
    <source>
        <dbReference type="Proteomes" id="UP000218543"/>
    </source>
</evidence>
<dbReference type="RefSeq" id="WP_095585976.1">
    <property type="nucleotide sequence ID" value="NZ_MRVZ01000012.1"/>
</dbReference>
<evidence type="ECO:0000313" key="1">
    <source>
        <dbReference type="EMBL" id="PAU25771.1"/>
    </source>
</evidence>
<comment type="caution">
    <text evidence="1">The sequence shown here is derived from an EMBL/GenBank/DDBJ whole genome shotgun (WGS) entry which is preliminary data.</text>
</comment>
<dbReference type="Proteomes" id="UP000218543">
    <property type="component" value="Unassembled WGS sequence"/>
</dbReference>
<dbReference type="SUPFAM" id="SSF46689">
    <property type="entry name" value="Homeodomain-like"/>
    <property type="match status" value="1"/>
</dbReference>
<proteinExistence type="predicted"/>
<name>A0A2A2CFI8_ECOLX</name>
<sequence>MIDNKRIAELEHRCAALEQVVTGFVQFIEVVQPMYQEWKEGAGKFAASSDPGPAPRRHLTYETVLTVQREHAENPKESIRALGRRLGLPESSVRSCIKMSDKRLRELKRKDMAAADKAYKLTGGNA</sequence>
<protein>
    <submittedName>
        <fullName evidence="1">Uncharacterized protein</fullName>
    </submittedName>
</protein>
<dbReference type="AlphaFoldDB" id="A0A2A2CFI8"/>
<accession>A0A2A2CFI8</accession>
<dbReference type="EMBL" id="MRVZ01000012">
    <property type="protein sequence ID" value="PAU25771.1"/>
    <property type="molecule type" value="Genomic_DNA"/>
</dbReference>